<dbReference type="Gene3D" id="2.120.10.30">
    <property type="entry name" value="TolB, C-terminal domain"/>
    <property type="match status" value="1"/>
</dbReference>
<dbReference type="InterPro" id="IPR051262">
    <property type="entry name" value="SMP-30/CGR1_Lactonase"/>
</dbReference>
<dbReference type="InterPro" id="IPR011042">
    <property type="entry name" value="6-blade_b-propeller_TolB-like"/>
</dbReference>
<protein>
    <submittedName>
        <fullName evidence="3">Gluconolactonase</fullName>
    </submittedName>
</protein>
<dbReference type="GO" id="GO:0016787">
    <property type="term" value="F:hydrolase activity"/>
    <property type="evidence" value="ECO:0007669"/>
    <property type="project" value="UniProtKB-KW"/>
</dbReference>
<dbReference type="SUPFAM" id="SSF63829">
    <property type="entry name" value="Calcium-dependent phosphotriesterase"/>
    <property type="match status" value="1"/>
</dbReference>
<dbReference type="PANTHER" id="PTHR47572:SF4">
    <property type="entry name" value="LACTONASE DRP35"/>
    <property type="match status" value="1"/>
</dbReference>
<dbReference type="AlphaFoldDB" id="A0A4Q7YWY1"/>
<feature type="domain" description="SMP-30/Gluconolactonase/LRE-like region" evidence="2">
    <location>
        <begin position="67"/>
        <end position="341"/>
    </location>
</feature>
<name>A0A4Q7YWY1_9BACT</name>
<evidence type="ECO:0000256" key="1">
    <source>
        <dbReference type="ARBA" id="ARBA00022801"/>
    </source>
</evidence>
<reference evidence="3 4" key="1">
    <citation type="submission" date="2019-02" db="EMBL/GenBank/DDBJ databases">
        <title>Genomic Encyclopedia of Archaeal and Bacterial Type Strains, Phase II (KMG-II): from individual species to whole genera.</title>
        <authorList>
            <person name="Goeker M."/>
        </authorList>
    </citation>
    <scope>NUCLEOTIDE SEQUENCE [LARGE SCALE GENOMIC DNA]</scope>
    <source>
        <strain evidence="3 4">DSM 18101</strain>
    </source>
</reference>
<keyword evidence="1" id="KW-0378">Hydrolase</keyword>
<dbReference type="EMBL" id="SHKW01000001">
    <property type="protein sequence ID" value="RZU42442.1"/>
    <property type="molecule type" value="Genomic_DNA"/>
</dbReference>
<keyword evidence="4" id="KW-1185">Reference proteome</keyword>
<organism evidence="3 4">
    <name type="scientific">Edaphobacter modestus</name>
    <dbReference type="NCBI Taxonomy" id="388466"/>
    <lineage>
        <taxon>Bacteria</taxon>
        <taxon>Pseudomonadati</taxon>
        <taxon>Acidobacteriota</taxon>
        <taxon>Terriglobia</taxon>
        <taxon>Terriglobales</taxon>
        <taxon>Acidobacteriaceae</taxon>
        <taxon>Edaphobacter</taxon>
    </lineage>
</organism>
<dbReference type="InterPro" id="IPR013658">
    <property type="entry name" value="SGL"/>
</dbReference>
<dbReference type="Proteomes" id="UP000292958">
    <property type="component" value="Unassembled WGS sequence"/>
</dbReference>
<sequence length="356" mass="39053">MLRMISTPIGFFLLLATLRTGNPSPTDKSKDSPSDYPARIERLDPAAEAILPQHPTWHRVAAGFTWVEGPVWIHSGYLMFADIPSNSIRKIDHDEKVSIWLQPSGYRGQEPYGGKEPGSNGMTLDRLGRLTVAGHAARNIMRFESMNPDEKVTILADSYQGKKLNSPNDLVYGPDGSLYFTDPPYGLRTQSDEDPQKELGFNGVYRVPNAVQQKAGAEPKRESLQLLIRDLPRPNGIALSPDSNWLYVSNSEPKKWMRYPVNPDGSLGSGKVFVDATDDQRRGSPDGMKVDTQGNLYASGPGGIWIISSEGKHLATILTEKSTSNVAWGGKDGSVLYATTTDSVLSIQLNVKGVRP</sequence>
<gene>
    <name evidence="3" type="ORF">BDD14_4027</name>
</gene>
<evidence type="ECO:0000259" key="2">
    <source>
        <dbReference type="Pfam" id="PF08450"/>
    </source>
</evidence>
<dbReference type="Pfam" id="PF08450">
    <property type="entry name" value="SGL"/>
    <property type="match status" value="1"/>
</dbReference>
<accession>A0A4Q7YWY1</accession>
<evidence type="ECO:0000313" key="4">
    <source>
        <dbReference type="Proteomes" id="UP000292958"/>
    </source>
</evidence>
<proteinExistence type="predicted"/>
<dbReference type="PANTHER" id="PTHR47572">
    <property type="entry name" value="LIPOPROTEIN-RELATED"/>
    <property type="match status" value="1"/>
</dbReference>
<comment type="caution">
    <text evidence="3">The sequence shown here is derived from an EMBL/GenBank/DDBJ whole genome shotgun (WGS) entry which is preliminary data.</text>
</comment>
<evidence type="ECO:0000313" key="3">
    <source>
        <dbReference type="EMBL" id="RZU42442.1"/>
    </source>
</evidence>